<dbReference type="PROSITE" id="PS01347">
    <property type="entry name" value="MRAY_1"/>
    <property type="match status" value="1"/>
</dbReference>
<dbReference type="GO" id="GO:0046872">
    <property type="term" value="F:metal ion binding"/>
    <property type="evidence" value="ECO:0007669"/>
    <property type="project" value="UniProtKB-KW"/>
</dbReference>
<keyword evidence="4 7" id="KW-0812">Transmembrane</keyword>
<dbReference type="AlphaFoldDB" id="A0A7C4Y3Y2"/>
<comment type="similarity">
    <text evidence="2 7">Belongs to the glycosyltransferase 4 family. MraY subfamily.</text>
</comment>
<dbReference type="EMBL" id="DTHG01000006">
    <property type="protein sequence ID" value="HGW91021.1"/>
    <property type="molecule type" value="Genomic_DNA"/>
</dbReference>
<evidence type="ECO:0000256" key="1">
    <source>
        <dbReference type="ARBA" id="ARBA00004141"/>
    </source>
</evidence>
<dbReference type="HAMAP" id="MF_00038">
    <property type="entry name" value="MraY"/>
    <property type="match status" value="1"/>
</dbReference>
<evidence type="ECO:0000256" key="5">
    <source>
        <dbReference type="ARBA" id="ARBA00022989"/>
    </source>
</evidence>
<feature type="transmembrane region" description="Helical" evidence="7">
    <location>
        <begin position="336"/>
        <end position="355"/>
    </location>
</feature>
<dbReference type="GO" id="GO:0008360">
    <property type="term" value="P:regulation of cell shape"/>
    <property type="evidence" value="ECO:0007669"/>
    <property type="project" value="UniProtKB-KW"/>
</dbReference>
<comment type="function">
    <text evidence="7">Catalyzes the initial step of the lipid cycle reactions in the biosynthesis of the cell wall peptidoglycan: transfers peptidoglycan precursor phospho-MurNAc-pentapeptide from UDP-MurNAc-pentapeptide onto the lipid carrier undecaprenyl phosphate, yielding undecaprenyl-pyrophosphoryl-MurNAc-pentapeptide, known as lipid I.</text>
</comment>
<feature type="binding site" evidence="9">
    <location>
        <position position="190"/>
    </location>
    <ligand>
        <name>Mg(2+)</name>
        <dbReference type="ChEBI" id="CHEBI:18420"/>
    </ligand>
</feature>
<dbReference type="Pfam" id="PF00953">
    <property type="entry name" value="Glycos_transf_4"/>
    <property type="match status" value="1"/>
</dbReference>
<dbReference type="InterPro" id="IPR018480">
    <property type="entry name" value="PNAcMuramoyl-5peptid_Trfase_CS"/>
</dbReference>
<feature type="transmembrane region" description="Helical" evidence="7">
    <location>
        <begin position="288"/>
        <end position="309"/>
    </location>
</feature>
<evidence type="ECO:0000256" key="9">
    <source>
        <dbReference type="PIRSR" id="PIRSR600715-1"/>
    </source>
</evidence>
<dbReference type="CDD" id="cd06852">
    <property type="entry name" value="GT_MraY"/>
    <property type="match status" value="1"/>
</dbReference>
<dbReference type="PANTHER" id="PTHR22926:SF5">
    <property type="entry name" value="PHOSPHO-N-ACETYLMURAMOYL-PENTAPEPTIDE-TRANSFERASE HOMOLOG"/>
    <property type="match status" value="1"/>
</dbReference>
<evidence type="ECO:0000313" key="10">
    <source>
        <dbReference type="EMBL" id="HGW91021.1"/>
    </source>
</evidence>
<evidence type="ECO:0000256" key="3">
    <source>
        <dbReference type="ARBA" id="ARBA00022679"/>
    </source>
</evidence>
<dbReference type="PANTHER" id="PTHR22926">
    <property type="entry name" value="PHOSPHO-N-ACETYLMURAMOYL-PENTAPEPTIDE-TRANSFERASE"/>
    <property type="match status" value="1"/>
</dbReference>
<feature type="binding site" evidence="9">
    <location>
        <position position="265"/>
    </location>
    <ligand>
        <name>Mg(2+)</name>
        <dbReference type="ChEBI" id="CHEBI:18420"/>
    </ligand>
</feature>
<feature type="transmembrane region" description="Helical" evidence="7">
    <location>
        <begin position="20"/>
        <end position="40"/>
    </location>
</feature>
<comment type="subcellular location">
    <subcellularLocation>
        <location evidence="7">Cell membrane</location>
        <topology evidence="7">Multi-pass membrane protein</topology>
    </subcellularLocation>
    <subcellularLocation>
        <location evidence="1">Membrane</location>
        <topology evidence="1">Multi-pass membrane protein</topology>
    </subcellularLocation>
</comment>
<feature type="transmembrane region" description="Helical" evidence="7">
    <location>
        <begin position="197"/>
        <end position="217"/>
    </location>
</feature>
<evidence type="ECO:0000256" key="4">
    <source>
        <dbReference type="ARBA" id="ARBA00022692"/>
    </source>
</evidence>
<accession>A0A7C4Y3Y2</accession>
<name>A0A7C4Y3Y2_UNCW3</name>
<proteinExistence type="inferred from homology"/>
<sequence length="358" mass="40490">MLYYLYLLKDFFFPFNVFRYITFRAFYAALTSLLIVLIFGDRFIRFLKRLNFIENISKYLKETHSQKSGTPSMGGILILISMLFSTILWANITNRFIIYLLSLTLYLGIVGIYDDWTKLKKGDGIRPLLKLILQAIPCIIIGALLVKFPVKQGYGSITSIPFFKNLFINFGYLYLPFIIILVIGMTNAVNLTDGLDGLAIGLSLIMAIAMGIVAYFVGNVKIANYLKILYIENTGEIVVFISAFLGASLGFLWFNCYPAQVFMGDTGSLMIGGIFGLISVILKQEILFLIISGAFIIETISVILQVSSFKLRKKRIFLMAPIHHHFQRKGIPETKIVVRFWIIGIIFAILGLSTLKIR</sequence>
<dbReference type="NCBIfam" id="TIGR00445">
    <property type="entry name" value="mraY"/>
    <property type="match status" value="1"/>
</dbReference>
<keyword evidence="6 7" id="KW-0472">Membrane</keyword>
<keyword evidence="7" id="KW-0132">Cell division</keyword>
<reference evidence="10" key="1">
    <citation type="journal article" date="2020" name="mSystems">
        <title>Genome- and Community-Level Interaction Insights into Carbon Utilization and Element Cycling Functions of Hydrothermarchaeota in Hydrothermal Sediment.</title>
        <authorList>
            <person name="Zhou Z."/>
            <person name="Liu Y."/>
            <person name="Xu W."/>
            <person name="Pan J."/>
            <person name="Luo Z.H."/>
            <person name="Li M."/>
        </authorList>
    </citation>
    <scope>NUCLEOTIDE SEQUENCE [LARGE SCALE GENOMIC DNA]</scope>
    <source>
        <strain evidence="10">SpSt-780</strain>
    </source>
</reference>
<dbReference type="GO" id="GO:0008963">
    <property type="term" value="F:phospho-N-acetylmuramoyl-pentapeptide-transferase activity"/>
    <property type="evidence" value="ECO:0007669"/>
    <property type="project" value="UniProtKB-UniRule"/>
</dbReference>
<comment type="cofactor">
    <cofactor evidence="7 9">
        <name>Mg(2+)</name>
        <dbReference type="ChEBI" id="CHEBI:18420"/>
    </cofactor>
</comment>
<feature type="transmembrane region" description="Helical" evidence="7">
    <location>
        <begin position="166"/>
        <end position="185"/>
    </location>
</feature>
<dbReference type="GO" id="GO:0005886">
    <property type="term" value="C:plasma membrane"/>
    <property type="evidence" value="ECO:0007669"/>
    <property type="project" value="UniProtKB-SubCell"/>
</dbReference>
<feature type="transmembrane region" description="Helical" evidence="7">
    <location>
        <begin position="128"/>
        <end position="146"/>
    </location>
</feature>
<comment type="pathway">
    <text evidence="7">Cell wall biogenesis; peptidoglycan biosynthesis.</text>
</comment>
<feature type="transmembrane region" description="Helical" evidence="7">
    <location>
        <begin position="71"/>
        <end position="90"/>
    </location>
</feature>
<keyword evidence="7" id="KW-0573">Peptidoglycan synthesis</keyword>
<feature type="transmembrane region" description="Helical" evidence="7">
    <location>
        <begin position="96"/>
        <end position="116"/>
    </location>
</feature>
<dbReference type="GO" id="GO:0051301">
    <property type="term" value="P:cell division"/>
    <property type="evidence" value="ECO:0007669"/>
    <property type="project" value="UniProtKB-KW"/>
</dbReference>
<dbReference type="EC" id="2.7.8.13" evidence="7 8"/>
<dbReference type="InterPro" id="IPR003524">
    <property type="entry name" value="PNAcMuramoyl-5peptid_Trfase"/>
</dbReference>
<comment type="caution">
    <text evidence="10">The sequence shown here is derived from an EMBL/GenBank/DDBJ whole genome shotgun (WGS) entry which is preliminary data.</text>
</comment>
<dbReference type="GO" id="GO:0009252">
    <property type="term" value="P:peptidoglycan biosynthetic process"/>
    <property type="evidence" value="ECO:0007669"/>
    <property type="project" value="UniProtKB-UniRule"/>
</dbReference>
<dbReference type="Pfam" id="PF10555">
    <property type="entry name" value="MraY_sig1"/>
    <property type="match status" value="1"/>
</dbReference>
<dbReference type="InterPro" id="IPR000715">
    <property type="entry name" value="Glycosyl_transferase_4"/>
</dbReference>
<dbReference type="PROSITE" id="PS01348">
    <property type="entry name" value="MRAY_2"/>
    <property type="match status" value="1"/>
</dbReference>
<feature type="transmembrane region" description="Helical" evidence="7">
    <location>
        <begin position="261"/>
        <end position="282"/>
    </location>
</feature>
<gene>
    <name evidence="7" type="primary">mraY</name>
    <name evidence="10" type="ORF">ENV67_00570</name>
</gene>
<evidence type="ECO:0000256" key="8">
    <source>
        <dbReference type="NCBIfam" id="TIGR00445"/>
    </source>
</evidence>
<dbReference type="GO" id="GO:0071555">
    <property type="term" value="P:cell wall organization"/>
    <property type="evidence" value="ECO:0007669"/>
    <property type="project" value="UniProtKB-KW"/>
</dbReference>
<keyword evidence="7" id="KW-0133">Cell shape</keyword>
<feature type="transmembrane region" description="Helical" evidence="7">
    <location>
        <begin position="237"/>
        <end position="254"/>
    </location>
</feature>
<organism evidence="10">
    <name type="scientific">candidate division WOR-3 bacterium</name>
    <dbReference type="NCBI Taxonomy" id="2052148"/>
    <lineage>
        <taxon>Bacteria</taxon>
        <taxon>Bacteria division WOR-3</taxon>
    </lineage>
</organism>
<keyword evidence="7 9" id="KW-0460">Magnesium</keyword>
<dbReference type="UniPathway" id="UPA00219"/>
<evidence type="ECO:0000256" key="2">
    <source>
        <dbReference type="ARBA" id="ARBA00005583"/>
    </source>
</evidence>
<evidence type="ECO:0000256" key="7">
    <source>
        <dbReference type="HAMAP-Rule" id="MF_00038"/>
    </source>
</evidence>
<keyword evidence="5 7" id="KW-1133">Transmembrane helix</keyword>
<keyword evidence="7" id="KW-0961">Cell wall biogenesis/degradation</keyword>
<keyword evidence="7" id="KW-1003">Cell membrane</keyword>
<protein>
    <recommendedName>
        <fullName evidence="7 8">Phospho-N-acetylmuramoyl-pentapeptide-transferase</fullName>
        <ecNumber evidence="7 8">2.7.8.13</ecNumber>
    </recommendedName>
    <alternativeName>
        <fullName evidence="7">UDP-MurNAc-pentapeptide phosphotransferase</fullName>
    </alternativeName>
</protein>
<keyword evidence="7 9" id="KW-0479">Metal-binding</keyword>
<keyword evidence="3 7" id="KW-0808">Transferase</keyword>
<comment type="catalytic activity">
    <reaction evidence="7">
        <text>UDP-N-acetyl-alpha-D-muramoyl-L-alanyl-gamma-D-glutamyl-meso-2,6-diaminopimeloyl-D-alanyl-D-alanine + di-trans,octa-cis-undecaprenyl phosphate = di-trans,octa-cis-undecaprenyl diphospho-N-acetyl-alpha-D-muramoyl-L-alanyl-D-glutamyl-meso-2,6-diaminopimeloyl-D-alanyl-D-alanine + UMP</text>
        <dbReference type="Rhea" id="RHEA:28386"/>
        <dbReference type="ChEBI" id="CHEBI:57865"/>
        <dbReference type="ChEBI" id="CHEBI:60392"/>
        <dbReference type="ChEBI" id="CHEBI:61386"/>
        <dbReference type="ChEBI" id="CHEBI:61387"/>
        <dbReference type="EC" id="2.7.8.13"/>
    </reaction>
</comment>
<keyword evidence="7" id="KW-0131">Cell cycle</keyword>
<evidence type="ECO:0000256" key="6">
    <source>
        <dbReference type="ARBA" id="ARBA00023136"/>
    </source>
</evidence>